<sequence length="175" mass="20558">MQKHCGSSLFQALFVKQIPDILGLARDEMKVEFKTESMKLSLHYRHHIMGSQAYLKTALDLRNIKYGDECICLEKQKYQVKINERETPTQKQCGSSLFQVVFVKQIPDILGLARDEMKVEFKTETEALRLFFFQLLFVKQIPDILDLARDEMKVEFKTESMKLSLHYRHHIMGVK</sequence>
<reference evidence="1 2" key="1">
    <citation type="submission" date="2021-06" db="EMBL/GenBank/DDBJ databases">
        <title>Caerostris extrusa draft genome.</title>
        <authorList>
            <person name="Kono N."/>
            <person name="Arakawa K."/>
        </authorList>
    </citation>
    <scope>NUCLEOTIDE SEQUENCE [LARGE SCALE GENOMIC DNA]</scope>
</reference>
<name>A0AAV4NL97_CAEEX</name>
<evidence type="ECO:0000313" key="2">
    <source>
        <dbReference type="Proteomes" id="UP001054945"/>
    </source>
</evidence>
<protein>
    <submittedName>
        <fullName evidence="1">Uncharacterized protein</fullName>
    </submittedName>
</protein>
<keyword evidence="2" id="KW-1185">Reference proteome</keyword>
<proteinExistence type="predicted"/>
<feature type="non-terminal residue" evidence="1">
    <location>
        <position position="175"/>
    </location>
</feature>
<accession>A0AAV4NL97</accession>
<dbReference type="AlphaFoldDB" id="A0AAV4NL97"/>
<evidence type="ECO:0000313" key="1">
    <source>
        <dbReference type="EMBL" id="GIX85582.1"/>
    </source>
</evidence>
<organism evidence="1 2">
    <name type="scientific">Caerostris extrusa</name>
    <name type="common">Bark spider</name>
    <name type="synonym">Caerostris bankana</name>
    <dbReference type="NCBI Taxonomy" id="172846"/>
    <lineage>
        <taxon>Eukaryota</taxon>
        <taxon>Metazoa</taxon>
        <taxon>Ecdysozoa</taxon>
        <taxon>Arthropoda</taxon>
        <taxon>Chelicerata</taxon>
        <taxon>Arachnida</taxon>
        <taxon>Araneae</taxon>
        <taxon>Araneomorphae</taxon>
        <taxon>Entelegynae</taxon>
        <taxon>Araneoidea</taxon>
        <taxon>Araneidae</taxon>
        <taxon>Caerostris</taxon>
    </lineage>
</organism>
<dbReference type="Proteomes" id="UP001054945">
    <property type="component" value="Unassembled WGS sequence"/>
</dbReference>
<comment type="caution">
    <text evidence="1">The sequence shown here is derived from an EMBL/GenBank/DDBJ whole genome shotgun (WGS) entry which is preliminary data.</text>
</comment>
<dbReference type="EMBL" id="BPLR01021073">
    <property type="protein sequence ID" value="GIX85582.1"/>
    <property type="molecule type" value="Genomic_DNA"/>
</dbReference>
<gene>
    <name evidence="1" type="ORF">CEXT_619431</name>
</gene>